<dbReference type="AlphaFoldDB" id="A0A6P7G1K4"/>
<sequence length="225" mass="26796">MENMSDKNVCSDFQEYANYLKERTQFFKEENARLEMIFKRLKLLNDEMRIPTDISETVSEIKEALLNKLPTTQSMSQTERLRKHNNYLSKLKICIKIYVNINEKLTEDIKVTKRELDNSKQKLSGLMNVSSEQLLQLEEKAKRYENEVLKFEKKYPWLKDPMFNLPNISKEMEKLREVKETKEKLVKELSVYQDLKPDIHEASQQLAQIKEEHKKIGVSLNTTMW</sequence>
<organism evidence="4">
    <name type="scientific">Diabrotica virgifera virgifera</name>
    <name type="common">western corn rootworm</name>
    <dbReference type="NCBI Taxonomy" id="50390"/>
    <lineage>
        <taxon>Eukaryota</taxon>
        <taxon>Metazoa</taxon>
        <taxon>Ecdysozoa</taxon>
        <taxon>Arthropoda</taxon>
        <taxon>Hexapoda</taxon>
        <taxon>Insecta</taxon>
        <taxon>Pterygota</taxon>
        <taxon>Neoptera</taxon>
        <taxon>Endopterygota</taxon>
        <taxon>Coleoptera</taxon>
        <taxon>Polyphaga</taxon>
        <taxon>Cucujiformia</taxon>
        <taxon>Chrysomeloidea</taxon>
        <taxon>Chrysomelidae</taxon>
        <taxon>Galerucinae</taxon>
        <taxon>Diabroticina</taxon>
        <taxon>Diabroticites</taxon>
        <taxon>Diabrotica</taxon>
    </lineage>
</organism>
<dbReference type="RefSeq" id="XP_028142809.1">
    <property type="nucleotide sequence ID" value="XM_028287008.1"/>
</dbReference>
<evidence type="ECO:0000313" key="3">
    <source>
        <dbReference type="Proteomes" id="UP001652700"/>
    </source>
</evidence>
<feature type="coiled-coil region" evidence="1">
    <location>
        <begin position="102"/>
        <end position="195"/>
    </location>
</feature>
<gene>
    <name evidence="4" type="primary">LOC114336646</name>
</gene>
<name>A0A6P7G1K4_DIAVI</name>
<proteinExistence type="predicted"/>
<keyword evidence="3" id="KW-1185">Reference proteome</keyword>
<reference evidence="2" key="2">
    <citation type="submission" date="2025-05" db="UniProtKB">
        <authorList>
            <consortium name="EnsemblMetazoa"/>
        </authorList>
    </citation>
    <scope>IDENTIFICATION</scope>
</reference>
<dbReference type="EnsemblMetazoa" id="XM_028287008.2">
    <property type="protein sequence ID" value="XP_028142809.1"/>
    <property type="gene ID" value="LOC114336646"/>
</dbReference>
<evidence type="ECO:0000256" key="1">
    <source>
        <dbReference type="SAM" id="Coils"/>
    </source>
</evidence>
<evidence type="ECO:0000313" key="4">
    <source>
        <dbReference type="RefSeq" id="XP_028142809.1"/>
    </source>
</evidence>
<keyword evidence="1" id="KW-0175">Coiled coil</keyword>
<dbReference type="KEGG" id="dvv:114336646"/>
<reference evidence="4" key="1">
    <citation type="submission" date="2025-04" db="UniProtKB">
        <authorList>
            <consortium name="RefSeq"/>
        </authorList>
    </citation>
    <scope>IDENTIFICATION</scope>
    <source>
        <tissue evidence="4">Whole insect</tissue>
    </source>
</reference>
<dbReference type="Proteomes" id="UP001652700">
    <property type="component" value="Unplaced"/>
</dbReference>
<dbReference type="InParanoid" id="A0A6P7G1K4"/>
<protein>
    <submittedName>
        <fullName evidence="4">Uncharacterized protein LOC114336646</fullName>
    </submittedName>
</protein>
<dbReference type="GeneID" id="114336646"/>
<accession>A0A6P7G1K4</accession>
<evidence type="ECO:0000313" key="2">
    <source>
        <dbReference type="EnsemblMetazoa" id="XP_028142809.1"/>
    </source>
</evidence>
<dbReference type="OrthoDB" id="6751537at2759"/>